<accession>A0A1D8AWY9</accession>
<dbReference type="Pfam" id="PF13525">
    <property type="entry name" value="YfiO"/>
    <property type="match status" value="1"/>
</dbReference>
<evidence type="ECO:0000256" key="2">
    <source>
        <dbReference type="PROSITE-ProRule" id="PRU00339"/>
    </source>
</evidence>
<gene>
    <name evidence="6" type="ORF">Verru16b_02489</name>
</gene>
<dbReference type="EMBL" id="CP016094">
    <property type="protein sequence ID" value="AOS45408.1"/>
    <property type="molecule type" value="Genomic_DNA"/>
</dbReference>
<dbReference type="InterPro" id="IPR039565">
    <property type="entry name" value="BamD-like"/>
</dbReference>
<evidence type="ECO:0000313" key="6">
    <source>
        <dbReference type="EMBL" id="AOS45408.1"/>
    </source>
</evidence>
<evidence type="ECO:0000256" key="3">
    <source>
        <dbReference type="SAM" id="MobiDB-lite"/>
    </source>
</evidence>
<dbReference type="PROSITE" id="PS50005">
    <property type="entry name" value="TPR"/>
    <property type="match status" value="1"/>
</dbReference>
<dbReference type="SMART" id="SM00028">
    <property type="entry name" value="TPR"/>
    <property type="match status" value="4"/>
</dbReference>
<dbReference type="Gene3D" id="1.25.40.10">
    <property type="entry name" value="Tetratricopeptide repeat domain"/>
    <property type="match status" value="2"/>
</dbReference>
<feature type="compositionally biased region" description="Basic residues" evidence="3">
    <location>
        <begin position="344"/>
        <end position="354"/>
    </location>
</feature>
<keyword evidence="7" id="KW-1185">Reference proteome</keyword>
<dbReference type="SUPFAM" id="SSF48452">
    <property type="entry name" value="TPR-like"/>
    <property type="match status" value="1"/>
</dbReference>
<dbReference type="KEGG" id="obg:Verru16b_02489"/>
<protein>
    <submittedName>
        <fullName evidence="6">Tol-pal system protein YbgF</fullName>
    </submittedName>
</protein>
<evidence type="ECO:0000313" key="7">
    <source>
        <dbReference type="Proteomes" id="UP000095228"/>
    </source>
</evidence>
<keyword evidence="1 4" id="KW-0732">Signal</keyword>
<feature type="chain" id="PRO_5009105315" evidence="4">
    <location>
        <begin position="25"/>
        <end position="354"/>
    </location>
</feature>
<evidence type="ECO:0000259" key="5">
    <source>
        <dbReference type="Pfam" id="PF13525"/>
    </source>
</evidence>
<organism evidence="6 7">
    <name type="scientific">Lacunisphaera limnophila</name>
    <dbReference type="NCBI Taxonomy" id="1838286"/>
    <lineage>
        <taxon>Bacteria</taxon>
        <taxon>Pseudomonadati</taxon>
        <taxon>Verrucomicrobiota</taxon>
        <taxon>Opitutia</taxon>
        <taxon>Opitutales</taxon>
        <taxon>Opitutaceae</taxon>
        <taxon>Lacunisphaera</taxon>
    </lineage>
</organism>
<feature type="signal peptide" evidence="4">
    <location>
        <begin position="1"/>
        <end position="24"/>
    </location>
</feature>
<evidence type="ECO:0000256" key="4">
    <source>
        <dbReference type="SAM" id="SignalP"/>
    </source>
</evidence>
<evidence type="ECO:0000256" key="1">
    <source>
        <dbReference type="ARBA" id="ARBA00022729"/>
    </source>
</evidence>
<dbReference type="RefSeq" id="WP_169829291.1">
    <property type="nucleotide sequence ID" value="NZ_CP016094.1"/>
</dbReference>
<dbReference type="STRING" id="1838286.Verru16b_02489"/>
<dbReference type="AlphaFoldDB" id="A0A1D8AWY9"/>
<dbReference type="Proteomes" id="UP000095228">
    <property type="component" value="Chromosome"/>
</dbReference>
<name>A0A1D8AWY9_9BACT</name>
<reference evidence="6 7" key="1">
    <citation type="submission" date="2016-06" db="EMBL/GenBank/DDBJ databases">
        <title>Three novel species with peptidoglycan cell walls form the new genus Lacunisphaera gen. nov. in the family Opitutaceae of the verrucomicrobial subdivision 4.</title>
        <authorList>
            <person name="Rast P."/>
            <person name="Gloeckner I."/>
            <person name="Jogler M."/>
            <person name="Boedeker C."/>
            <person name="Jeske O."/>
            <person name="Wiegand S."/>
            <person name="Reinhardt R."/>
            <person name="Schumann P."/>
            <person name="Rohde M."/>
            <person name="Spring S."/>
            <person name="Gloeckner F.O."/>
            <person name="Jogler C."/>
        </authorList>
    </citation>
    <scope>NUCLEOTIDE SEQUENCE [LARGE SCALE GENOMIC DNA]</scope>
    <source>
        <strain evidence="6 7">IG16b</strain>
    </source>
</reference>
<feature type="repeat" description="TPR" evidence="2">
    <location>
        <begin position="90"/>
        <end position="123"/>
    </location>
</feature>
<feature type="region of interest" description="Disordered" evidence="3">
    <location>
        <begin position="332"/>
        <end position="354"/>
    </location>
</feature>
<dbReference type="InterPro" id="IPR019734">
    <property type="entry name" value="TPR_rpt"/>
</dbReference>
<dbReference type="InterPro" id="IPR011990">
    <property type="entry name" value="TPR-like_helical_dom_sf"/>
</dbReference>
<proteinExistence type="predicted"/>
<feature type="domain" description="Outer membrane lipoprotein BamD-like" evidence="5">
    <location>
        <begin position="164"/>
        <end position="321"/>
    </location>
</feature>
<sequence length="354" mass="39516">MHRPSPLFSLAALAVLLLLPARLAADLVWTPDGGWKVEGGALSSLMGEDGRNALDLMNKARLAEEAGKDGTALRHYNSVTKRYRNSVYAAEALYRTGLIQQKQRKYHKAFQSYQALVSGYPNSEKFNQVIGEQYRIASDLTDGKRAKTWSWFPGFRSRERGVAYFETIVFTAPYSDYAPLALMNAAKGYKKMNETPAAIDALDRMINTYPRNVLTPDAYLRIAETHTSLVDGPAYDQASTTDAITYYEDYMILFPGHSGMAAAEKGLDEMKTVLAQSKLVIADYYFKHRKNYKAAKVFYNEAITVYPDSAVATQAREKLTVVDAKLEEMAAAAPAPSDTPKPATPKKPKRFWIF</sequence>
<keyword evidence="2" id="KW-0802">TPR repeat</keyword>
<dbReference type="Pfam" id="PF13174">
    <property type="entry name" value="TPR_6"/>
    <property type="match status" value="1"/>
</dbReference>